<dbReference type="InterPro" id="IPR038175">
    <property type="entry name" value="CBM21_dom_sf"/>
</dbReference>
<accession>G0A7R7</accession>
<dbReference type="EMBL" id="CP002738">
    <property type="protein sequence ID" value="AEG01910.1"/>
    <property type="molecule type" value="Genomic_DNA"/>
</dbReference>
<dbReference type="Proteomes" id="UP000008888">
    <property type="component" value="Chromosome"/>
</dbReference>
<feature type="domain" description="Endonuclease/exonuclease/phosphatase" evidence="1">
    <location>
        <begin position="243"/>
        <end position="479"/>
    </location>
</feature>
<dbReference type="Gene3D" id="2.60.40.2440">
    <property type="entry name" value="Carbohydrate binding type-21 domain"/>
    <property type="match status" value="2"/>
</dbReference>
<dbReference type="InterPro" id="IPR051916">
    <property type="entry name" value="GPI-anchor_lipid_remodeler"/>
</dbReference>
<dbReference type="Gene3D" id="3.60.10.10">
    <property type="entry name" value="Endonuclease/exonuclease/phosphatase"/>
    <property type="match status" value="1"/>
</dbReference>
<protein>
    <submittedName>
        <fullName evidence="2">Endonuclease/exonuclease/phosphatase</fullName>
    </submittedName>
</protein>
<reference evidence="2 3" key="1">
    <citation type="journal article" date="2011" name="J. Bacteriol.">
        <title>Complete Genome Sequence of the Aerobic Marine Methanotroph Methylomonas methanica MC09.</title>
        <authorList>
            <person name="Boden R."/>
            <person name="Cunliffe M."/>
            <person name="Scanlan J."/>
            <person name="Moussard H."/>
            <person name="Kits K.D."/>
            <person name="Klotz M.G."/>
            <person name="Jetten M.S."/>
            <person name="Vuilleumier S."/>
            <person name="Han J."/>
            <person name="Peters L."/>
            <person name="Mikhailova N."/>
            <person name="Teshima H."/>
            <person name="Tapia R."/>
            <person name="Kyrpides N."/>
            <person name="Ivanova N."/>
            <person name="Pagani I."/>
            <person name="Cheng J.F."/>
            <person name="Goodwin L."/>
            <person name="Han C."/>
            <person name="Hauser L."/>
            <person name="Land M.L."/>
            <person name="Lapidus A."/>
            <person name="Lucas S."/>
            <person name="Pitluck S."/>
            <person name="Woyke T."/>
            <person name="Stein L."/>
            <person name="Murrell J.C."/>
        </authorList>
    </citation>
    <scope>NUCLEOTIDE SEQUENCE [LARGE SCALE GENOMIC DNA]</scope>
    <source>
        <strain evidence="2 3">MC09</strain>
    </source>
</reference>
<keyword evidence="2" id="KW-0378">Hydrolase</keyword>
<reference evidence="3" key="3">
    <citation type="submission" date="2011-05" db="EMBL/GenBank/DDBJ databases">
        <title>Complete sequence of Methylomonas methanica MC09.</title>
        <authorList>
            <consortium name="US DOE Joint Genome Institute"/>
            <person name="Lucas S."/>
            <person name="Han J."/>
            <person name="Lapidus A."/>
            <person name="Cheng J.-F."/>
            <person name="Goodwin L."/>
            <person name="Pitluck S."/>
            <person name="Peters L."/>
            <person name="Mikhailova N."/>
            <person name="Teshima H."/>
            <person name="Han C."/>
            <person name="Tapia R."/>
            <person name="Land M."/>
            <person name="Hauser L."/>
            <person name="Kyrpides N."/>
            <person name="Ivanova N."/>
            <person name="Pagani I."/>
            <person name="Stein L."/>
            <person name="Woyke T."/>
        </authorList>
    </citation>
    <scope>NUCLEOTIDE SEQUENCE [LARGE SCALE GENOMIC DNA]</scope>
    <source>
        <strain evidence="3">MC09</strain>
    </source>
</reference>
<sequence>MPAIQCLAVENSISRKKTGSQQLLVFLLAVDNLGFDKQVDVSWAGPDGEWHFLPAKYLGPRGERQEYWQARLVLNGKSGRELAGNVSFALRLRCQAGEFWDNNGGWNFQSKQGSGVTLARGLRLQNLRIKPRLEDGQQYVQIRVAVDPDMRAEAVVLHWTDDNWRHTIQTQCHRNKRLKQRGAQVWTARLKAEDVFALQYSICCQTGPVELWDNNGGRNYKVSRDPLKVMILNLHCYQEDKQDYKFSQIAKAISEQAVDIVCLQEVAEHWNDGRGDWESNAAHIINQRLKPPLHLYTDWSHLGFDKYREGVAILSRYPLHLTHSRYVSDSHDAYSIHSRKVVMAQVHVPYMGAINVFSAHLSWWEDGFQQQFQRLSEWAGSLQDEAVKATLLCGDFNIAAGSIGYQQVVNGNQYEDQYLAANHQGLFEKIFRVNDVHWGGLLADDYRIDYIFMNKASELQVASARVLFTDWDYGQVSDHVGYLMTFEPK</sequence>
<dbReference type="PANTHER" id="PTHR14859:SF15">
    <property type="entry name" value="ENDONUCLEASE_EXONUCLEASE_PHOSPHATASE DOMAIN-CONTAINING PROTEIN"/>
    <property type="match status" value="1"/>
</dbReference>
<dbReference type="HOGENOM" id="CLU_552851_0_0_6"/>
<dbReference type="RefSeq" id="WP_013820132.1">
    <property type="nucleotide sequence ID" value="NC_015572.1"/>
</dbReference>
<dbReference type="eggNOG" id="COG3568">
    <property type="taxonomic scope" value="Bacteria"/>
</dbReference>
<dbReference type="STRING" id="857087.Metme_3545"/>
<gene>
    <name evidence="2" type="ordered locus">Metme_3545</name>
</gene>
<dbReference type="GO" id="GO:0004519">
    <property type="term" value="F:endonuclease activity"/>
    <property type="evidence" value="ECO:0007669"/>
    <property type="project" value="UniProtKB-KW"/>
</dbReference>
<keyword evidence="2" id="KW-0255">Endonuclease</keyword>
<proteinExistence type="predicted"/>
<dbReference type="InterPro" id="IPR036691">
    <property type="entry name" value="Endo/exonu/phosph_ase_sf"/>
</dbReference>
<organism evidence="2 3">
    <name type="scientific">Methylomonas methanica (strain DSM 25384 / MC09)</name>
    <dbReference type="NCBI Taxonomy" id="857087"/>
    <lineage>
        <taxon>Bacteria</taxon>
        <taxon>Pseudomonadati</taxon>
        <taxon>Pseudomonadota</taxon>
        <taxon>Gammaproteobacteria</taxon>
        <taxon>Methylococcales</taxon>
        <taxon>Methylococcaceae</taxon>
        <taxon>Methylomonas</taxon>
    </lineage>
</organism>
<dbReference type="AlphaFoldDB" id="G0A7R7"/>
<dbReference type="GO" id="GO:0016020">
    <property type="term" value="C:membrane"/>
    <property type="evidence" value="ECO:0007669"/>
    <property type="project" value="GOC"/>
</dbReference>
<reference key="2">
    <citation type="submission" date="2011-05" db="EMBL/GenBank/DDBJ databases">
        <title>Complete genome sequence of the aerobic marine methanotroph Methylomonas methanica MC09.</title>
        <authorList>
            <person name="Boden R."/>
            <person name="Cunliffe M."/>
            <person name="Scanlan J."/>
            <person name="Moussard H."/>
            <person name="Kits K.D."/>
            <person name="Klotz M."/>
            <person name="Jetten M."/>
            <person name="Vuilleumier S."/>
            <person name="Han J."/>
            <person name="Peters L."/>
            <person name="Mikhailova N."/>
            <person name="Teshima H."/>
            <person name="Tapia R."/>
            <person name="Kyrpides N."/>
            <person name="Ivanova N."/>
            <person name="Pagani I."/>
            <person name="Cheng J.-F."/>
            <person name="Goodwin L."/>
            <person name="Han C."/>
            <person name="Hauser L."/>
            <person name="Land M."/>
            <person name="Lapidus A."/>
            <person name="Lucas S."/>
            <person name="Pitluck S."/>
            <person name="Woyke T."/>
            <person name="Stein L.Y."/>
            <person name="Murrell C."/>
        </authorList>
    </citation>
    <scope>NUCLEOTIDE SEQUENCE</scope>
    <source>
        <strain>MC09</strain>
    </source>
</reference>
<evidence type="ECO:0000313" key="3">
    <source>
        <dbReference type="Proteomes" id="UP000008888"/>
    </source>
</evidence>
<dbReference type="GO" id="GO:0006506">
    <property type="term" value="P:GPI anchor biosynthetic process"/>
    <property type="evidence" value="ECO:0007669"/>
    <property type="project" value="TreeGrafter"/>
</dbReference>
<dbReference type="InterPro" id="IPR005135">
    <property type="entry name" value="Endo/exonuclease/phosphatase"/>
</dbReference>
<dbReference type="KEGG" id="mmt:Metme_3545"/>
<dbReference type="OrthoDB" id="9812537at2"/>
<dbReference type="Pfam" id="PF03372">
    <property type="entry name" value="Exo_endo_phos"/>
    <property type="match status" value="1"/>
</dbReference>
<dbReference type="GO" id="GO:0004527">
    <property type="term" value="F:exonuclease activity"/>
    <property type="evidence" value="ECO:0007669"/>
    <property type="project" value="UniProtKB-KW"/>
</dbReference>
<evidence type="ECO:0000259" key="1">
    <source>
        <dbReference type="Pfam" id="PF03372"/>
    </source>
</evidence>
<evidence type="ECO:0000313" key="2">
    <source>
        <dbReference type="EMBL" id="AEG01910.1"/>
    </source>
</evidence>
<name>G0A7R7_METMM</name>
<keyword evidence="2" id="KW-0269">Exonuclease</keyword>
<dbReference type="PANTHER" id="PTHR14859">
    <property type="entry name" value="CALCOFLUOR WHITE HYPERSENSITIVE PROTEIN PRECURSOR"/>
    <property type="match status" value="1"/>
</dbReference>
<keyword evidence="3" id="KW-1185">Reference proteome</keyword>
<dbReference type="SUPFAM" id="SSF56219">
    <property type="entry name" value="DNase I-like"/>
    <property type="match status" value="1"/>
</dbReference>
<keyword evidence="2" id="KW-0540">Nuclease</keyword>